<dbReference type="PROSITE" id="PS00061">
    <property type="entry name" value="ADH_SHORT"/>
    <property type="match status" value="1"/>
</dbReference>
<dbReference type="PANTHER" id="PTHR43976">
    <property type="entry name" value="SHORT CHAIN DEHYDROGENASE"/>
    <property type="match status" value="1"/>
</dbReference>
<dbReference type="SUPFAM" id="SSF51735">
    <property type="entry name" value="NAD(P)-binding Rossmann-fold domains"/>
    <property type="match status" value="1"/>
</dbReference>
<keyword evidence="2" id="KW-0560">Oxidoreductase</keyword>
<dbReference type="PRINTS" id="PR00081">
    <property type="entry name" value="GDHRDH"/>
</dbReference>
<dbReference type="STRING" id="1280941.HY2_15985"/>
<proteinExistence type="inferred from homology"/>
<evidence type="ECO:0000256" key="1">
    <source>
        <dbReference type="ARBA" id="ARBA00006484"/>
    </source>
</evidence>
<sequence>MTEKVWFITGAGRGLGHLLSRDALRAGDKVVATSRSVDGLAESLSAPDDSLLVLPLDVTDARAASAAHDAAMEVFGRIDILVNNAGRAQLGWFETIPEEDVRRQFEINLFGAMNVARAVLPTMRRQRSGLVVTISSVNGLVSNPGGSVYSASKFALEGWMEGLAEEIAPLGVRSLIVEPGMMRTNFLDPSTARQGDMDIADYAEAVAGFRTFIAEANGAQQNDPAALSALIVSEASSPDPARRLLFGADAHEWASAKCRQLTAEIDASSARA</sequence>
<dbReference type="InterPro" id="IPR057326">
    <property type="entry name" value="KR_dom"/>
</dbReference>
<dbReference type="PRINTS" id="PR00080">
    <property type="entry name" value="SDRFAMILY"/>
</dbReference>
<dbReference type="SMART" id="SM00822">
    <property type="entry name" value="PKS_KR"/>
    <property type="match status" value="1"/>
</dbReference>
<dbReference type="OrthoDB" id="9785826at2"/>
<name>A0A062TV17_9PROT</name>
<dbReference type="InterPro" id="IPR002347">
    <property type="entry name" value="SDR_fam"/>
</dbReference>
<dbReference type="EMBL" id="AWFB01000048">
    <property type="protein sequence ID" value="RAN31576.1"/>
    <property type="molecule type" value="Genomic_DNA"/>
</dbReference>
<reference evidence="5 6" key="1">
    <citation type="submission" date="2013-04" db="EMBL/GenBank/DDBJ databases">
        <title>Hyphomonas sp. T24B3 Genome Sequencing.</title>
        <authorList>
            <person name="Lai Q."/>
            <person name="Shao Z."/>
        </authorList>
    </citation>
    <scope>NUCLEOTIDE SEQUENCE [LARGE SCALE GENOMIC DNA]</scope>
    <source>
        <strain evidence="5 6">T24B3</strain>
    </source>
</reference>
<comment type="similarity">
    <text evidence="1 3">Belongs to the short-chain dehydrogenases/reductases (SDR) family.</text>
</comment>
<dbReference type="Proteomes" id="UP000249123">
    <property type="component" value="Unassembled WGS sequence"/>
</dbReference>
<dbReference type="Pfam" id="PF00106">
    <property type="entry name" value="adh_short"/>
    <property type="match status" value="1"/>
</dbReference>
<dbReference type="AlphaFoldDB" id="A0A062TV17"/>
<dbReference type="eggNOG" id="COG4221">
    <property type="taxonomic scope" value="Bacteria"/>
</dbReference>
<comment type="caution">
    <text evidence="5">The sequence shown here is derived from an EMBL/GenBank/DDBJ whole genome shotgun (WGS) entry which is preliminary data.</text>
</comment>
<evidence type="ECO:0000313" key="5">
    <source>
        <dbReference type="EMBL" id="RAN31576.1"/>
    </source>
</evidence>
<keyword evidence="6" id="KW-1185">Reference proteome</keyword>
<dbReference type="Gene3D" id="3.40.50.720">
    <property type="entry name" value="NAD(P)-binding Rossmann-like Domain"/>
    <property type="match status" value="1"/>
</dbReference>
<protein>
    <submittedName>
        <fullName evidence="5">Short-chain dehydrogenase</fullName>
    </submittedName>
</protein>
<dbReference type="RefSeq" id="WP_034828164.1">
    <property type="nucleotide sequence ID" value="NZ_AWFA01000044.1"/>
</dbReference>
<evidence type="ECO:0000256" key="2">
    <source>
        <dbReference type="ARBA" id="ARBA00023002"/>
    </source>
</evidence>
<dbReference type="GO" id="GO:0016491">
    <property type="term" value="F:oxidoreductase activity"/>
    <property type="evidence" value="ECO:0007669"/>
    <property type="project" value="UniProtKB-KW"/>
</dbReference>
<evidence type="ECO:0000313" key="6">
    <source>
        <dbReference type="Proteomes" id="UP000249123"/>
    </source>
</evidence>
<dbReference type="InterPro" id="IPR036291">
    <property type="entry name" value="NAD(P)-bd_dom_sf"/>
</dbReference>
<dbReference type="CDD" id="cd05374">
    <property type="entry name" value="17beta-HSD-like_SDR_c"/>
    <property type="match status" value="1"/>
</dbReference>
<evidence type="ECO:0000259" key="4">
    <source>
        <dbReference type="SMART" id="SM00822"/>
    </source>
</evidence>
<dbReference type="InterPro" id="IPR020904">
    <property type="entry name" value="Sc_DH/Rdtase_CS"/>
</dbReference>
<evidence type="ECO:0000256" key="3">
    <source>
        <dbReference type="RuleBase" id="RU000363"/>
    </source>
</evidence>
<gene>
    <name evidence="5" type="ORF">HY3_16570</name>
</gene>
<accession>A0A062TV17</accession>
<dbReference type="PANTHER" id="PTHR43976:SF16">
    <property type="entry name" value="SHORT-CHAIN DEHYDROGENASE_REDUCTASE FAMILY PROTEIN"/>
    <property type="match status" value="1"/>
</dbReference>
<organism evidence="5 6">
    <name type="scientific">Hyphomonas pacifica</name>
    <dbReference type="NCBI Taxonomy" id="1280941"/>
    <lineage>
        <taxon>Bacteria</taxon>
        <taxon>Pseudomonadati</taxon>
        <taxon>Pseudomonadota</taxon>
        <taxon>Alphaproteobacteria</taxon>
        <taxon>Hyphomonadales</taxon>
        <taxon>Hyphomonadaceae</taxon>
        <taxon>Hyphomonas</taxon>
    </lineage>
</organism>
<feature type="domain" description="Ketoreductase" evidence="4">
    <location>
        <begin position="4"/>
        <end position="185"/>
    </location>
</feature>
<dbReference type="InterPro" id="IPR051911">
    <property type="entry name" value="SDR_oxidoreductase"/>
</dbReference>